<dbReference type="PROSITE" id="PS50801">
    <property type="entry name" value="STAS"/>
    <property type="match status" value="1"/>
</dbReference>
<evidence type="ECO:0000259" key="4">
    <source>
        <dbReference type="PROSITE" id="PS50113"/>
    </source>
</evidence>
<dbReference type="EMBL" id="ABCS01000021">
    <property type="protein sequence ID" value="EDM79218.1"/>
    <property type="molecule type" value="Genomic_DNA"/>
</dbReference>
<dbReference type="Pfam" id="PF01740">
    <property type="entry name" value="STAS"/>
    <property type="match status" value="1"/>
</dbReference>
<dbReference type="PANTHER" id="PTHR33745:SF3">
    <property type="entry name" value="RSBT CO-ANTAGONIST PROTEIN RSBRC"/>
    <property type="match status" value="1"/>
</dbReference>
<dbReference type="InterPro" id="IPR000700">
    <property type="entry name" value="PAS-assoc_C"/>
</dbReference>
<organism evidence="6 7">
    <name type="scientific">Plesiocystis pacifica SIR-1</name>
    <dbReference type="NCBI Taxonomy" id="391625"/>
    <lineage>
        <taxon>Bacteria</taxon>
        <taxon>Pseudomonadati</taxon>
        <taxon>Myxococcota</taxon>
        <taxon>Polyangia</taxon>
        <taxon>Nannocystales</taxon>
        <taxon>Nannocystaceae</taxon>
        <taxon>Plesiocystis</taxon>
    </lineage>
</organism>
<dbReference type="AlphaFoldDB" id="A6G4A6"/>
<keyword evidence="7" id="KW-1185">Reference proteome</keyword>
<dbReference type="CDD" id="cd00130">
    <property type="entry name" value="PAS"/>
    <property type="match status" value="2"/>
</dbReference>
<dbReference type="InterPro" id="IPR035965">
    <property type="entry name" value="PAS-like_dom_sf"/>
</dbReference>
<dbReference type="SMART" id="SM00091">
    <property type="entry name" value="PAS"/>
    <property type="match status" value="2"/>
</dbReference>
<dbReference type="Proteomes" id="UP000005801">
    <property type="component" value="Unassembled WGS sequence"/>
</dbReference>
<feature type="domain" description="PAC" evidence="4">
    <location>
        <begin position="70"/>
        <end position="125"/>
    </location>
</feature>
<dbReference type="STRING" id="391625.PPSIR1_03738"/>
<dbReference type="InterPro" id="IPR001610">
    <property type="entry name" value="PAC"/>
</dbReference>
<evidence type="ECO:0000256" key="1">
    <source>
        <dbReference type="ARBA" id="ARBA00022553"/>
    </source>
</evidence>
<dbReference type="InterPro" id="IPR051932">
    <property type="entry name" value="Bact_StressResp_Reg"/>
</dbReference>
<dbReference type="InterPro" id="IPR013655">
    <property type="entry name" value="PAS_fold_3"/>
</dbReference>
<dbReference type="InterPro" id="IPR002645">
    <property type="entry name" value="STAS_dom"/>
</dbReference>
<proteinExistence type="predicted"/>
<dbReference type="InterPro" id="IPR000014">
    <property type="entry name" value="PAS"/>
</dbReference>
<dbReference type="GO" id="GO:0006355">
    <property type="term" value="P:regulation of DNA-templated transcription"/>
    <property type="evidence" value="ECO:0007669"/>
    <property type="project" value="InterPro"/>
</dbReference>
<evidence type="ECO:0000256" key="2">
    <source>
        <dbReference type="SAM" id="Coils"/>
    </source>
</evidence>
<dbReference type="Pfam" id="PF00989">
    <property type="entry name" value="PAS"/>
    <property type="match status" value="1"/>
</dbReference>
<comment type="caution">
    <text evidence="6">The sequence shown here is derived from an EMBL/GenBank/DDBJ whole genome shotgun (WGS) entry which is preliminary data.</text>
</comment>
<feature type="coiled-coil region" evidence="2">
    <location>
        <begin position="116"/>
        <end position="143"/>
    </location>
</feature>
<dbReference type="InterPro" id="IPR036513">
    <property type="entry name" value="STAS_dom_sf"/>
</dbReference>
<dbReference type="Gene3D" id="3.30.750.24">
    <property type="entry name" value="STAS domain"/>
    <property type="match status" value="1"/>
</dbReference>
<dbReference type="Pfam" id="PF08447">
    <property type="entry name" value="PAS_3"/>
    <property type="match status" value="1"/>
</dbReference>
<feature type="domain" description="PAS" evidence="3">
    <location>
        <begin position="22"/>
        <end position="70"/>
    </location>
</feature>
<dbReference type="SUPFAM" id="SSF55785">
    <property type="entry name" value="PYP-like sensor domain (PAS domain)"/>
    <property type="match status" value="2"/>
</dbReference>
<evidence type="ECO:0000313" key="7">
    <source>
        <dbReference type="Proteomes" id="UP000005801"/>
    </source>
</evidence>
<dbReference type="Gene3D" id="3.30.450.20">
    <property type="entry name" value="PAS domain"/>
    <property type="match status" value="2"/>
</dbReference>
<evidence type="ECO:0000259" key="3">
    <source>
        <dbReference type="PROSITE" id="PS50112"/>
    </source>
</evidence>
<protein>
    <submittedName>
        <fullName evidence="6">Anti-sigma-factor antagonist (STAS) domain protein</fullName>
    </submittedName>
</protein>
<feature type="domain" description="STAS" evidence="5">
    <location>
        <begin position="268"/>
        <end position="379"/>
    </location>
</feature>
<reference evidence="6 7" key="1">
    <citation type="submission" date="2007-06" db="EMBL/GenBank/DDBJ databases">
        <authorList>
            <person name="Shimkets L."/>
            <person name="Ferriera S."/>
            <person name="Johnson J."/>
            <person name="Kravitz S."/>
            <person name="Beeson K."/>
            <person name="Sutton G."/>
            <person name="Rogers Y.-H."/>
            <person name="Friedman R."/>
            <person name="Frazier M."/>
            <person name="Venter J.C."/>
        </authorList>
    </citation>
    <scope>NUCLEOTIDE SEQUENCE [LARGE SCALE GENOMIC DNA]</scope>
    <source>
        <strain evidence="6 7">SIR-1</strain>
    </source>
</reference>
<dbReference type="InterPro" id="IPR013767">
    <property type="entry name" value="PAS_fold"/>
</dbReference>
<evidence type="ECO:0000259" key="5">
    <source>
        <dbReference type="PROSITE" id="PS50801"/>
    </source>
</evidence>
<sequence>MDTQGFLDTWKGLIATADPNTGMFLHLSKGWERVLGWTREELLAKPYVEFVHPDDRAATLEATQTLAQGSDLTHFVNRYACKDGSYKWIAWISSVDPDTDPSARLVYASAHDITEQYEAQRKLEEALAELKGLRDLMEATTDLVGLATPDKRVLYMNRAGRRMLGWGEGEDIANAPVTNLHPPRYMRRLAEEGIPHALERGVWSSEGELLRRDGTVLPISQVVVGLRDASGGVRGVGTIIRDISGAKQLEAELRERTQRLSDALQAMATPFIPITREIVVMPLIGQMDGERAEQIMQVALDGVQSSGARVVILDITGLTSVDTMVAGSLIRTARALRLIGAQTILTGIQPAVAQTLVGLGLDLGDTTIHATLQIAIASALAAS</sequence>
<keyword evidence="1" id="KW-0597">Phosphoprotein</keyword>
<feature type="domain" description="PAS" evidence="3">
    <location>
        <begin position="129"/>
        <end position="201"/>
    </location>
</feature>
<gene>
    <name evidence="6" type="ORF">PPSIR1_03738</name>
</gene>
<name>A6G4A6_9BACT</name>
<feature type="domain" description="PAC" evidence="4">
    <location>
        <begin position="203"/>
        <end position="255"/>
    </location>
</feature>
<evidence type="ECO:0000313" key="6">
    <source>
        <dbReference type="EMBL" id="EDM79218.1"/>
    </source>
</evidence>
<accession>A6G4A6</accession>
<dbReference type="PROSITE" id="PS50112">
    <property type="entry name" value="PAS"/>
    <property type="match status" value="2"/>
</dbReference>
<keyword evidence="2" id="KW-0175">Coiled coil</keyword>
<dbReference type="RefSeq" id="WP_006971555.1">
    <property type="nucleotide sequence ID" value="NZ_ABCS01000021.1"/>
</dbReference>
<dbReference type="NCBIfam" id="TIGR00229">
    <property type="entry name" value="sensory_box"/>
    <property type="match status" value="2"/>
</dbReference>
<dbReference type="PROSITE" id="PS50113">
    <property type="entry name" value="PAC"/>
    <property type="match status" value="2"/>
</dbReference>
<dbReference type="PANTHER" id="PTHR33745">
    <property type="entry name" value="RSBT ANTAGONIST PROTEIN RSBS-RELATED"/>
    <property type="match status" value="1"/>
</dbReference>
<dbReference type="SMART" id="SM00086">
    <property type="entry name" value="PAC"/>
    <property type="match status" value="2"/>
</dbReference>
<dbReference type="eggNOG" id="COG1366">
    <property type="taxonomic scope" value="Bacteria"/>
</dbReference>
<dbReference type="CDD" id="cd07041">
    <property type="entry name" value="STAS_RsbR_RsbS_like"/>
    <property type="match status" value="1"/>
</dbReference>
<dbReference type="SUPFAM" id="SSF52091">
    <property type="entry name" value="SpoIIaa-like"/>
    <property type="match status" value="1"/>
</dbReference>
<dbReference type="OrthoDB" id="5571399at2"/>